<feature type="region of interest" description="Disordered" evidence="3">
    <location>
        <begin position="217"/>
        <end position="272"/>
    </location>
</feature>
<protein>
    <submittedName>
        <fullName evidence="4">Uncharacterized protein</fullName>
    </submittedName>
</protein>
<keyword evidence="2" id="KW-0131">Cell cycle</keyword>
<feature type="compositionally biased region" description="Low complexity" evidence="3">
    <location>
        <begin position="231"/>
        <end position="241"/>
    </location>
</feature>
<accession>A0A7S4MWL6</accession>
<evidence type="ECO:0000256" key="3">
    <source>
        <dbReference type="SAM" id="MobiDB-lite"/>
    </source>
</evidence>
<sequence>MSFFETGGGDSSGGGGDIWSTGAFSFESPLKDLLDSGSFTLEDLLGEDELLQELRGMHPQLVDFFAVEGVVEGLVRYMIQEKPSLDEVLAAEETKAAAPVAPDDDAAEEEKRPIGNDDEADGAAAADASGGEAINEPGRWMFGSPDRPPRRPPTQEERDMYELRYVRYPYMACEVVCCEVEGILDALVSGVVGDGTEGGAAGGAADGEAMMEEIALSSSADEDENGGSNKASGPSLELELSASEEADAREASGVAAAEEGKDPDGAEDERPKPEMKSLMDLLFTVLTETPALTLDDRRAGYLEKVLSVLFRRRPQALTSYLGGDILSSASCGKGGEECKDEEEGRSNDGDENRAAELMAAFFQQMHSHSIMQIAQRLLMPPPPGYAAARRASMMNAEKNGDGNGKNGQGNGGLEGGLMGGNGWPNMMGDMDADMDADLDHGESILDDDEDPTGMGGMLAVRAEWSYRPEAVEFLLSHLIGDSAFPTLPEARPRGVEDDWEANEARLDASRHASDVLVSVVQNSTLDAGAVRALTSDPILGRIIEAIRGAAPATDDGAEAKEHAEVFGPHESRATTAMSVLESLVLQLGGYGAVGGAAAAGGDEFGDEMGGCGGMGDTQAAVGGEGKTPEGCEPEMGADAADVSALMAHLPPLLSSLAALLTHPSASGWTSSAQYSRKPSLLLGTSRLRVVRLLESLVLLGDARVDALLAQSDALSHCLDLFWSFPWCSMLHQSVANLLVHVLEGGDARGELQEYFLCRCNLVGRLVDSFGDSGIDGAGTEGCKASSPVPEPEGGSSHDVIMDGKLVAGGGASASTPLGDAAATLADDLKAIAGSTADGDAASTPAEDAAAETADKTGPRYSEMMFALKTYRSNQSTTSSVESERGSSVASSSSSDEEDENEEEEERRRRAKDLEGETIPVSDDDVDAAMENEGLESGASSATTDATATKSKDDDAAVAVTPEANTPSEGEDADMAEDADAKSGDAMDAAPEPAEALSSEGDDSKEKEEDEGPPFRMGYMGHIIIICQALVHACNATDEEGDGEGEVGPDGGVGREPLDDTRSRDSFDAEVELAVLPHLNGEGPSDIEDNEPPPKDDKDEQSEEKEAEGEEEEEAESRKRKDRPSPEADDVKREGKKNLSVEEARDALARTSLEPEPLSSEEEGPSMATPTESEETLEDIDVEQPLAPPAYSRRPCIVRLMHNHPLYSRWQSFVTTTLASETAVQSTPLGGYASAQGQDDGFGGLAMGMCGDMQSPGTLSEGEFLGEEGAVLAGDEGADASAAADAAGVGVVGGMNVSGGIGFIGPGGGGAPGVVAGSIDLDDADLDIAASMMEALSLPPSSANGASKEDGNSGHGHHVRGQHRIIGGGSAVASFGSVVQMPKEGGAQYVYDDPLGAGRNPGFDDGDDDSDGEEGGALEQPSGGNTEEQVEGDGTEVSGGEGGEDEGSSEEDKDDEDVPVIDLFAGNFSFQEASAGDGAAGETKASDDEDNAVNSDEAGWANFANFDDAFAASALPEPTPMAPDTASPSDASRNAKDTDATAEPSSEVDTEGADDNLFGDTPHLVDALANDDELDNDAAPPDVARQDDGRI</sequence>
<feature type="compositionally biased region" description="Basic and acidic residues" evidence="3">
    <location>
        <begin position="1115"/>
        <end position="1147"/>
    </location>
</feature>
<feature type="compositionally biased region" description="Basic and acidic residues" evidence="3">
    <location>
        <begin position="147"/>
        <end position="156"/>
    </location>
</feature>
<feature type="region of interest" description="Disordered" evidence="3">
    <location>
        <begin position="835"/>
        <end position="857"/>
    </location>
</feature>
<feature type="compositionally biased region" description="Low complexity" evidence="3">
    <location>
        <begin position="938"/>
        <end position="948"/>
    </location>
</feature>
<feature type="compositionally biased region" description="Low complexity" evidence="3">
    <location>
        <begin position="839"/>
        <end position="851"/>
    </location>
</feature>
<feature type="compositionally biased region" description="Basic and acidic residues" evidence="3">
    <location>
        <begin position="905"/>
        <end position="914"/>
    </location>
</feature>
<feature type="compositionally biased region" description="Acidic residues" evidence="3">
    <location>
        <begin position="1036"/>
        <end position="1046"/>
    </location>
</feature>
<evidence type="ECO:0000256" key="1">
    <source>
        <dbReference type="ARBA" id="ARBA00006180"/>
    </source>
</evidence>
<dbReference type="EMBL" id="HBKQ01030109">
    <property type="protein sequence ID" value="CAE2249345.1"/>
    <property type="molecule type" value="Transcribed_RNA"/>
</dbReference>
<feature type="compositionally biased region" description="Basic and acidic residues" evidence="3">
    <location>
        <begin position="1055"/>
        <end position="1066"/>
    </location>
</feature>
<feature type="compositionally biased region" description="Low complexity" evidence="3">
    <location>
        <begin position="122"/>
        <end position="133"/>
    </location>
</feature>
<feature type="compositionally biased region" description="Low complexity" evidence="3">
    <location>
        <begin position="985"/>
        <end position="998"/>
    </location>
</feature>
<feature type="compositionally biased region" description="Basic and acidic residues" evidence="3">
    <location>
        <begin position="334"/>
        <end position="350"/>
    </location>
</feature>
<comment type="similarity">
    <text evidence="1">Belongs to the SAPS family.</text>
</comment>
<feature type="compositionally biased region" description="Acidic residues" evidence="3">
    <location>
        <begin position="1098"/>
        <end position="1114"/>
    </location>
</feature>
<feature type="region of interest" description="Disordered" evidence="3">
    <location>
        <begin position="331"/>
        <end position="350"/>
    </location>
</feature>
<feature type="region of interest" description="Disordered" evidence="3">
    <location>
        <begin position="872"/>
        <end position="1016"/>
    </location>
</feature>
<feature type="compositionally biased region" description="Acidic residues" evidence="3">
    <location>
        <begin position="1441"/>
        <end position="1458"/>
    </location>
</feature>
<dbReference type="GO" id="GO:0019903">
    <property type="term" value="F:protein phosphatase binding"/>
    <property type="evidence" value="ECO:0007669"/>
    <property type="project" value="InterPro"/>
</dbReference>
<feature type="region of interest" description="Disordered" evidence="3">
    <location>
        <begin position="94"/>
        <end position="156"/>
    </location>
</feature>
<feature type="compositionally biased region" description="Basic and acidic residues" evidence="3">
    <location>
        <begin position="258"/>
        <end position="272"/>
    </location>
</feature>
<dbReference type="GO" id="GO:0019888">
    <property type="term" value="F:protein phosphatase regulator activity"/>
    <property type="evidence" value="ECO:0007669"/>
    <property type="project" value="TreeGrafter"/>
</dbReference>
<feature type="compositionally biased region" description="Acidic residues" evidence="3">
    <location>
        <begin position="968"/>
        <end position="977"/>
    </location>
</feature>
<organism evidence="4">
    <name type="scientific">Odontella aurita</name>
    <dbReference type="NCBI Taxonomy" id="265563"/>
    <lineage>
        <taxon>Eukaryota</taxon>
        <taxon>Sar</taxon>
        <taxon>Stramenopiles</taxon>
        <taxon>Ochrophyta</taxon>
        <taxon>Bacillariophyta</taxon>
        <taxon>Mediophyceae</taxon>
        <taxon>Biddulphiophycidae</taxon>
        <taxon>Eupodiscales</taxon>
        <taxon>Odontellaceae</taxon>
        <taxon>Odontella</taxon>
    </lineage>
</organism>
<evidence type="ECO:0000313" key="4">
    <source>
        <dbReference type="EMBL" id="CAE2249345.1"/>
    </source>
</evidence>
<evidence type="ECO:0000256" key="2">
    <source>
        <dbReference type="ARBA" id="ARBA00023306"/>
    </source>
</evidence>
<gene>
    <name evidence="4" type="ORF">OAUR00152_LOCUS20475</name>
</gene>
<feature type="compositionally biased region" description="Acidic residues" evidence="3">
    <location>
        <begin position="1403"/>
        <end position="1415"/>
    </location>
</feature>
<feature type="compositionally biased region" description="Acidic residues" evidence="3">
    <location>
        <begin position="894"/>
        <end position="904"/>
    </location>
</feature>
<name>A0A7S4MWL6_9STRA</name>
<reference evidence="4" key="1">
    <citation type="submission" date="2021-01" db="EMBL/GenBank/DDBJ databases">
        <authorList>
            <person name="Corre E."/>
            <person name="Pelletier E."/>
            <person name="Niang G."/>
            <person name="Scheremetjew M."/>
            <person name="Finn R."/>
            <person name="Kale V."/>
            <person name="Holt S."/>
            <person name="Cochrane G."/>
            <person name="Meng A."/>
            <person name="Brown T."/>
            <person name="Cohen L."/>
        </authorList>
    </citation>
    <scope>NUCLEOTIDE SEQUENCE</scope>
    <source>
        <strain evidence="4">Isolate 1302-5</strain>
    </source>
</reference>
<dbReference type="InterPro" id="IPR007587">
    <property type="entry name" value="SAPS"/>
</dbReference>
<dbReference type="PANTHER" id="PTHR12634:SF8">
    <property type="entry name" value="FIERY MOUNTAIN, ISOFORM D"/>
    <property type="match status" value="1"/>
</dbReference>
<proteinExistence type="inferred from homology"/>
<dbReference type="PANTHER" id="PTHR12634">
    <property type="entry name" value="SIT4 YEAST -ASSOCIATING PROTEIN-RELATED"/>
    <property type="match status" value="1"/>
</dbReference>
<feature type="region of interest" description="Disordered" evidence="3">
    <location>
        <begin position="1036"/>
        <end position="1179"/>
    </location>
</feature>
<feature type="region of interest" description="Disordered" evidence="3">
    <location>
        <begin position="1388"/>
        <end position="1498"/>
    </location>
</feature>
<feature type="compositionally biased region" description="Acidic residues" evidence="3">
    <location>
        <begin position="921"/>
        <end position="933"/>
    </location>
</feature>
<feature type="region of interest" description="Disordered" evidence="3">
    <location>
        <begin position="1337"/>
        <end position="1361"/>
    </location>
</feature>
<feature type="region of interest" description="Disordered" evidence="3">
    <location>
        <begin position="1510"/>
        <end position="1590"/>
    </location>
</feature>